<accession>A0A848M5N2</accession>
<dbReference type="AlphaFoldDB" id="A0A848M5N2"/>
<protein>
    <submittedName>
        <fullName evidence="3">DUF948 domain-containing protein</fullName>
    </submittedName>
</protein>
<feature type="coiled-coil region" evidence="1">
    <location>
        <begin position="31"/>
        <end position="58"/>
    </location>
</feature>
<name>A0A848M5N2_PAELE</name>
<keyword evidence="2" id="KW-1133">Transmembrane helix</keyword>
<evidence type="ECO:0000313" key="3">
    <source>
        <dbReference type="EMBL" id="NMO95412.1"/>
    </source>
</evidence>
<dbReference type="EMBL" id="JABBPN010000004">
    <property type="protein sequence ID" value="NMO95412.1"/>
    <property type="molecule type" value="Genomic_DNA"/>
</dbReference>
<keyword evidence="2" id="KW-0472">Membrane</keyword>
<sequence length="150" mass="16421">MTEWSTAVILISVLVMAAAVTGLCLTCWRMVMKAQAALVNMEADYKQLSKQAVQVLEQVSLTLETVQRPLAAGEFIASHVQEVVQAASRTAEAMSAVSQTAAKAAVEHLERARLDNERTMGEVFRWVDAGMTFWHAWNQRSPKSGGGRAE</sequence>
<gene>
    <name evidence="3" type="ORF">HII30_06380</name>
</gene>
<proteinExistence type="predicted"/>
<dbReference type="RefSeq" id="WP_169504196.1">
    <property type="nucleotide sequence ID" value="NZ_JABBPN010000004.1"/>
</dbReference>
<comment type="caution">
    <text evidence="3">The sequence shown here is derived from an EMBL/GenBank/DDBJ whole genome shotgun (WGS) entry which is preliminary data.</text>
</comment>
<evidence type="ECO:0000313" key="4">
    <source>
        <dbReference type="Proteomes" id="UP000565468"/>
    </source>
</evidence>
<keyword evidence="2" id="KW-0812">Transmembrane</keyword>
<keyword evidence="4" id="KW-1185">Reference proteome</keyword>
<keyword evidence="1" id="KW-0175">Coiled coil</keyword>
<organism evidence="3 4">
    <name type="scientific">Paenibacillus lemnae</name>
    <dbReference type="NCBI Taxonomy" id="1330551"/>
    <lineage>
        <taxon>Bacteria</taxon>
        <taxon>Bacillati</taxon>
        <taxon>Bacillota</taxon>
        <taxon>Bacilli</taxon>
        <taxon>Bacillales</taxon>
        <taxon>Paenibacillaceae</taxon>
        <taxon>Paenibacillus</taxon>
    </lineage>
</organism>
<evidence type="ECO:0000256" key="1">
    <source>
        <dbReference type="SAM" id="Coils"/>
    </source>
</evidence>
<dbReference type="Proteomes" id="UP000565468">
    <property type="component" value="Unassembled WGS sequence"/>
</dbReference>
<evidence type="ECO:0000256" key="2">
    <source>
        <dbReference type="SAM" id="Phobius"/>
    </source>
</evidence>
<feature type="transmembrane region" description="Helical" evidence="2">
    <location>
        <begin position="6"/>
        <end position="28"/>
    </location>
</feature>
<reference evidence="3 4" key="1">
    <citation type="submission" date="2020-04" db="EMBL/GenBank/DDBJ databases">
        <title>Paenibacillus algicola sp. nov., a novel marine bacterium producing alginate lyase.</title>
        <authorList>
            <person name="Huang H."/>
        </authorList>
    </citation>
    <scope>NUCLEOTIDE SEQUENCE [LARGE SCALE GENOMIC DNA]</scope>
    <source>
        <strain evidence="3 4">L7-75</strain>
    </source>
</reference>